<comment type="subcellular location">
    <subcellularLocation>
        <location evidence="1 10">Cell outer membrane</location>
        <topology evidence="1 10">Multi-pass membrane protein</topology>
    </subcellularLocation>
</comment>
<keyword evidence="3 10" id="KW-0813">Transport</keyword>
<dbReference type="PANTHER" id="PTHR32552">
    <property type="entry name" value="FERRICHROME IRON RECEPTOR-RELATED"/>
    <property type="match status" value="1"/>
</dbReference>
<feature type="domain" description="TonB-dependent receptor plug" evidence="14">
    <location>
        <begin position="69"/>
        <end position="165"/>
    </location>
</feature>
<evidence type="ECO:0000256" key="5">
    <source>
        <dbReference type="ARBA" id="ARBA00022692"/>
    </source>
</evidence>
<dbReference type="PANTHER" id="PTHR32552:SF82">
    <property type="entry name" value="FCUA PROTEIN"/>
    <property type="match status" value="1"/>
</dbReference>
<evidence type="ECO:0000256" key="6">
    <source>
        <dbReference type="ARBA" id="ARBA00023077"/>
    </source>
</evidence>
<dbReference type="Gene3D" id="2.40.170.20">
    <property type="entry name" value="TonB-dependent receptor, beta-barrel domain"/>
    <property type="match status" value="1"/>
</dbReference>
<dbReference type="InterPro" id="IPR039426">
    <property type="entry name" value="TonB-dep_rcpt-like"/>
</dbReference>
<gene>
    <name evidence="15" type="ORF">FHT01_002256</name>
</gene>
<keyword evidence="4 10" id="KW-1134">Transmembrane beta strand</keyword>
<evidence type="ECO:0000256" key="8">
    <source>
        <dbReference type="ARBA" id="ARBA00023170"/>
    </source>
</evidence>
<dbReference type="InterPro" id="IPR036942">
    <property type="entry name" value="Beta-barrel_TonB_sf"/>
</dbReference>
<keyword evidence="12" id="KW-0732">Signal</keyword>
<dbReference type="InterPro" id="IPR010105">
    <property type="entry name" value="TonB_sidphr_rcpt"/>
</dbReference>
<proteinExistence type="inferred from homology"/>
<dbReference type="EMBL" id="JAASQP010000001">
    <property type="protein sequence ID" value="NIJ24714.1"/>
    <property type="molecule type" value="Genomic_DNA"/>
</dbReference>
<keyword evidence="5 10" id="KW-0812">Transmembrane</keyword>
<comment type="caution">
    <text evidence="15">The sequence shown here is derived from an EMBL/GenBank/DDBJ whole genome shotgun (WGS) entry which is preliminary data.</text>
</comment>
<dbReference type="Proteomes" id="UP000788153">
    <property type="component" value="Unassembled WGS sequence"/>
</dbReference>
<evidence type="ECO:0000259" key="13">
    <source>
        <dbReference type="Pfam" id="PF00593"/>
    </source>
</evidence>
<evidence type="ECO:0000256" key="2">
    <source>
        <dbReference type="ARBA" id="ARBA00009810"/>
    </source>
</evidence>
<keyword evidence="6 11" id="KW-0798">TonB box</keyword>
<dbReference type="Pfam" id="PF00593">
    <property type="entry name" value="TonB_dep_Rec_b-barrel"/>
    <property type="match status" value="1"/>
</dbReference>
<name>A0ABX0U2J0_9SPHN</name>
<evidence type="ECO:0000256" key="1">
    <source>
        <dbReference type="ARBA" id="ARBA00004571"/>
    </source>
</evidence>
<sequence length="720" mass="76459">MKQVDGALAAGTLAMMLVAGQAVAQERDTASDDIVVTARGSQVELVPEYPGGQVARGARAGLLGNLDYMDAPFSTTAYTENLIREQQAESVADVLQNDPGIRVARGFGNFQELYYLRGFLVYSDDLTYNGLYGILPRQYVAAEMLERVEVFRGANSFVNGAAPGGSAVGGAINLVPKRAPEDDLNRATIGIGSRLQGYATFDFARRLGRDDALGLRANAAVRGGDTEVDGQKRLLTVASIGTDYRSGDFRFSADIGYQDQRIDAPRPSVTPLGAIPAPPEADANFAQPWTYTEERQLFGVARAELDVTPGVTLWAAGGGRIGEEENVLANPDAQADGTTTAYRFDNTREDRVLSADAGIRADFDTGPIGHRVIASGAIYALDSKNAYAFSNFAGFVGDLYDPFTVAPPATDFFVGGVLADPLTTLTTDTRSAAIADTLSLFGGKLLTTAGVRWQRIDTASFDYNTGAELPGRNDKSAWTPAFGLVVKPDERLSLYANYAESLVPGEIAPASVGTTPVLNAGEVFAPYRADQLEFGAKLDLVRFGATLGVFTTALPSAYVIDQRFTIAGEQRHRGIEATLFGEPVDGVRLVGGMTVIDAELVDTGDAAIDGNQAIGVPGLQANLNAEWDVAATGLTLEGRAIHSSSQFVDESNSRTIPDWTKFDLGIRYAVEAGGKPLTLRVRAENLTDEAYWASAGGFPGSSYLVLGNPRSIFVSATVGL</sequence>
<dbReference type="Pfam" id="PF07715">
    <property type="entry name" value="Plug"/>
    <property type="match status" value="1"/>
</dbReference>
<dbReference type="InterPro" id="IPR037066">
    <property type="entry name" value="Plug_dom_sf"/>
</dbReference>
<evidence type="ECO:0000256" key="11">
    <source>
        <dbReference type="RuleBase" id="RU003357"/>
    </source>
</evidence>
<keyword evidence="9 10" id="KW-0998">Cell outer membrane</keyword>
<feature type="signal peptide" evidence="12">
    <location>
        <begin position="1"/>
        <end position="24"/>
    </location>
</feature>
<dbReference type="InterPro" id="IPR012910">
    <property type="entry name" value="Plug_dom"/>
</dbReference>
<organism evidence="15 16">
    <name type="scientific">Sphingomonas japonica</name>
    <dbReference type="NCBI Taxonomy" id="511662"/>
    <lineage>
        <taxon>Bacteria</taxon>
        <taxon>Pseudomonadati</taxon>
        <taxon>Pseudomonadota</taxon>
        <taxon>Alphaproteobacteria</taxon>
        <taxon>Sphingomonadales</taxon>
        <taxon>Sphingomonadaceae</taxon>
        <taxon>Sphingomonas</taxon>
    </lineage>
</organism>
<dbReference type="NCBIfam" id="TIGR01783">
    <property type="entry name" value="TonB-siderophor"/>
    <property type="match status" value="1"/>
</dbReference>
<dbReference type="Gene3D" id="2.170.130.10">
    <property type="entry name" value="TonB-dependent receptor, plug domain"/>
    <property type="match status" value="1"/>
</dbReference>
<keyword evidence="8 15" id="KW-0675">Receptor</keyword>
<evidence type="ECO:0000259" key="14">
    <source>
        <dbReference type="Pfam" id="PF07715"/>
    </source>
</evidence>
<reference evidence="15 16" key="1">
    <citation type="submission" date="2020-03" db="EMBL/GenBank/DDBJ databases">
        <title>Genomic Encyclopedia of Type Strains, Phase IV (KMG-IV): sequencing the most valuable type-strain genomes for metagenomic binning, comparative biology and taxonomic classification.</title>
        <authorList>
            <person name="Goeker M."/>
        </authorList>
    </citation>
    <scope>NUCLEOTIDE SEQUENCE [LARGE SCALE GENOMIC DNA]</scope>
    <source>
        <strain evidence="15 16">DSM 22753</strain>
    </source>
</reference>
<evidence type="ECO:0000313" key="16">
    <source>
        <dbReference type="Proteomes" id="UP000788153"/>
    </source>
</evidence>
<dbReference type="SUPFAM" id="SSF56935">
    <property type="entry name" value="Porins"/>
    <property type="match status" value="1"/>
</dbReference>
<evidence type="ECO:0000256" key="4">
    <source>
        <dbReference type="ARBA" id="ARBA00022452"/>
    </source>
</evidence>
<dbReference type="RefSeq" id="WP_208402878.1">
    <property type="nucleotide sequence ID" value="NZ_BAAAEV010000001.1"/>
</dbReference>
<dbReference type="InterPro" id="IPR000531">
    <property type="entry name" value="Beta-barrel_TonB"/>
</dbReference>
<comment type="similarity">
    <text evidence="2 10 11">Belongs to the TonB-dependent receptor family.</text>
</comment>
<dbReference type="PROSITE" id="PS52016">
    <property type="entry name" value="TONB_DEPENDENT_REC_3"/>
    <property type="match status" value="1"/>
</dbReference>
<feature type="chain" id="PRO_5046678514" evidence="12">
    <location>
        <begin position="25"/>
        <end position="720"/>
    </location>
</feature>
<evidence type="ECO:0000256" key="9">
    <source>
        <dbReference type="ARBA" id="ARBA00023237"/>
    </source>
</evidence>
<keyword evidence="16" id="KW-1185">Reference proteome</keyword>
<evidence type="ECO:0000313" key="15">
    <source>
        <dbReference type="EMBL" id="NIJ24714.1"/>
    </source>
</evidence>
<keyword evidence="7 10" id="KW-0472">Membrane</keyword>
<evidence type="ECO:0000256" key="12">
    <source>
        <dbReference type="SAM" id="SignalP"/>
    </source>
</evidence>
<evidence type="ECO:0000256" key="7">
    <source>
        <dbReference type="ARBA" id="ARBA00023136"/>
    </source>
</evidence>
<accession>A0ABX0U2J0</accession>
<evidence type="ECO:0000256" key="10">
    <source>
        <dbReference type="PROSITE-ProRule" id="PRU01360"/>
    </source>
</evidence>
<evidence type="ECO:0000256" key="3">
    <source>
        <dbReference type="ARBA" id="ARBA00022448"/>
    </source>
</evidence>
<protein>
    <submittedName>
        <fullName evidence="15">Iron complex outermembrane receptor protein</fullName>
    </submittedName>
</protein>
<dbReference type="CDD" id="cd01347">
    <property type="entry name" value="ligand_gated_channel"/>
    <property type="match status" value="1"/>
</dbReference>
<feature type="domain" description="TonB-dependent receptor-like beta-barrel" evidence="13">
    <location>
        <begin position="246"/>
        <end position="686"/>
    </location>
</feature>